<organism evidence="1 2">
    <name type="scientific">Candidatus Brocadia carolinensis</name>
    <dbReference type="NCBI Taxonomy" id="1004156"/>
    <lineage>
        <taxon>Bacteria</taxon>
        <taxon>Pseudomonadati</taxon>
        <taxon>Planctomycetota</taxon>
        <taxon>Candidatus Brocadiia</taxon>
        <taxon>Candidatus Brocadiales</taxon>
        <taxon>Candidatus Brocadiaceae</taxon>
        <taxon>Candidatus Brocadia</taxon>
    </lineage>
</organism>
<reference evidence="1 2" key="1">
    <citation type="journal article" date="2017" name="Water Res.">
        <title>Discovery and metagenomic analysis of an anammox bacterial enrichment related to Candidatus "Brocadia caroliniensis" in a full-scale glycerol-fed nitritation-denitritation separate centrate treatment process.</title>
        <authorList>
            <person name="Park H."/>
            <person name="Brotto A.C."/>
            <person name="van Loosdrecht M.C."/>
            <person name="Chandran K."/>
        </authorList>
    </citation>
    <scope>NUCLEOTIDE SEQUENCE [LARGE SCALE GENOMIC DNA]</scope>
    <source>
        <strain evidence="1">26THWARD</strain>
    </source>
</reference>
<name>A0A1V4AWS6_9BACT</name>
<sequence>MMQKEIEKQNLVLRYNLYKTEKELAVSLTHNGEILDKLLREYAGEVDRVNKTSCLNERIVRPGGIKPQGFDATLKINFFPPQRKSGILKKAK</sequence>
<dbReference type="Proteomes" id="UP000189681">
    <property type="component" value="Unassembled WGS sequence"/>
</dbReference>
<protein>
    <submittedName>
        <fullName evidence="1">Uncharacterized protein</fullName>
    </submittedName>
</protein>
<dbReference type="AlphaFoldDB" id="A0A1V4AWS6"/>
<dbReference type="EMBL" id="AYTS01000024">
    <property type="protein sequence ID" value="OOP57565.1"/>
    <property type="molecule type" value="Genomic_DNA"/>
</dbReference>
<comment type="caution">
    <text evidence="1">The sequence shown here is derived from an EMBL/GenBank/DDBJ whole genome shotgun (WGS) entry which is preliminary data.</text>
</comment>
<accession>A0A1V4AWS6</accession>
<evidence type="ECO:0000313" key="1">
    <source>
        <dbReference type="EMBL" id="OOP57565.1"/>
    </source>
</evidence>
<proteinExistence type="predicted"/>
<evidence type="ECO:0000313" key="2">
    <source>
        <dbReference type="Proteomes" id="UP000189681"/>
    </source>
</evidence>
<dbReference type="STRING" id="1004156.AYP45_02650"/>
<gene>
    <name evidence="1" type="ORF">AYP45_02650</name>
</gene>